<reference evidence="1" key="1">
    <citation type="submission" date="2022-10" db="EMBL/GenBank/DDBJ databases">
        <title>The complete genomes of actinobacterial strains from the NBC collection.</title>
        <authorList>
            <person name="Joergensen T.S."/>
            <person name="Alvarez Arevalo M."/>
            <person name="Sterndorff E.B."/>
            <person name="Faurdal D."/>
            <person name="Vuksanovic O."/>
            <person name="Mourched A.-S."/>
            <person name="Charusanti P."/>
            <person name="Shaw S."/>
            <person name="Blin K."/>
            <person name="Weber T."/>
        </authorList>
    </citation>
    <scope>NUCLEOTIDE SEQUENCE</scope>
    <source>
        <strain evidence="1">NBC_00119</strain>
    </source>
</reference>
<gene>
    <name evidence="1" type="ORF">OHU69_47710</name>
</gene>
<dbReference type="AlphaFoldDB" id="A0AAU1ULC2"/>
<dbReference type="EMBL" id="CP108195">
    <property type="protein sequence ID" value="WTS18026.1"/>
    <property type="molecule type" value="Genomic_DNA"/>
</dbReference>
<sequence>MPPDYVAGDLTGAELSETLDVLERLETNLATHISDAESSSPACASDA</sequence>
<organism evidence="1">
    <name type="scientific">Streptomyces sp. NBC_00119</name>
    <dbReference type="NCBI Taxonomy" id="2975659"/>
    <lineage>
        <taxon>Bacteria</taxon>
        <taxon>Bacillati</taxon>
        <taxon>Actinomycetota</taxon>
        <taxon>Actinomycetes</taxon>
        <taxon>Kitasatosporales</taxon>
        <taxon>Streptomycetaceae</taxon>
        <taxon>Streptomyces</taxon>
    </lineage>
</organism>
<protein>
    <recommendedName>
        <fullName evidence="2">MarR family transcriptional regulator</fullName>
    </recommendedName>
</protein>
<name>A0AAU1ULC2_9ACTN</name>
<proteinExistence type="predicted"/>
<accession>A0AAU1ULC2</accession>
<evidence type="ECO:0008006" key="2">
    <source>
        <dbReference type="Google" id="ProtNLM"/>
    </source>
</evidence>
<evidence type="ECO:0000313" key="1">
    <source>
        <dbReference type="EMBL" id="WTS18026.1"/>
    </source>
</evidence>